<dbReference type="RefSeq" id="WP_014055869.1">
    <property type="nucleotide sequence ID" value="NC_015957.1"/>
</dbReference>
<evidence type="ECO:0000313" key="2">
    <source>
        <dbReference type="EMBL" id="AEM82367.1"/>
    </source>
</evidence>
<name>G2NYS2_STRV4</name>
<organism evidence="2 3">
    <name type="scientific">Streptomyces violaceusniger (strain Tu 4113)</name>
    <dbReference type="NCBI Taxonomy" id="653045"/>
    <lineage>
        <taxon>Bacteria</taxon>
        <taxon>Bacillati</taxon>
        <taxon>Actinomycetota</taxon>
        <taxon>Actinomycetes</taxon>
        <taxon>Kitasatosporales</taxon>
        <taxon>Streptomycetaceae</taxon>
        <taxon>Streptomyces</taxon>
        <taxon>Streptomyces violaceusniger group</taxon>
    </lineage>
</organism>
<evidence type="ECO:0000313" key="3">
    <source>
        <dbReference type="Proteomes" id="UP000008703"/>
    </source>
</evidence>
<evidence type="ECO:0000256" key="1">
    <source>
        <dbReference type="SAM" id="MobiDB-lite"/>
    </source>
</evidence>
<dbReference type="KEGG" id="svl:Strvi_2653"/>
<dbReference type="Proteomes" id="UP000008703">
    <property type="component" value="Chromosome"/>
</dbReference>
<proteinExistence type="predicted"/>
<reference evidence="2" key="1">
    <citation type="submission" date="2011-08" db="EMBL/GenBank/DDBJ databases">
        <title>Complete sequence of chromosome of Streptomyces violaceusniger Tu 4113.</title>
        <authorList>
            <consortium name="US DOE Joint Genome Institute"/>
            <person name="Lucas S."/>
            <person name="Han J."/>
            <person name="Lapidus A."/>
            <person name="Cheng J.-F."/>
            <person name="Goodwin L."/>
            <person name="Pitluck S."/>
            <person name="Peters L."/>
            <person name="Ivanova N."/>
            <person name="Daligault H."/>
            <person name="Detter J.C."/>
            <person name="Han C."/>
            <person name="Tapia R."/>
            <person name="Land M."/>
            <person name="Hauser L."/>
            <person name="Kyrpides N."/>
            <person name="Ivanova N."/>
            <person name="Pagani I."/>
            <person name="Hagen A."/>
            <person name="Katz L."/>
            <person name="Fiedler H.-P."/>
            <person name="Keasling J."/>
            <person name="Fortman J."/>
            <person name="Woyke T."/>
        </authorList>
    </citation>
    <scope>NUCLEOTIDE SEQUENCE [LARGE SCALE GENOMIC DNA]</scope>
    <source>
        <strain evidence="2">Tu 4113</strain>
    </source>
</reference>
<dbReference type="AlphaFoldDB" id="G2NYS2"/>
<dbReference type="EMBL" id="CP002994">
    <property type="protein sequence ID" value="AEM82367.1"/>
    <property type="molecule type" value="Genomic_DNA"/>
</dbReference>
<protein>
    <submittedName>
        <fullName evidence="2">Uncharacterized protein</fullName>
    </submittedName>
</protein>
<feature type="region of interest" description="Disordered" evidence="1">
    <location>
        <begin position="53"/>
        <end position="85"/>
    </location>
</feature>
<gene>
    <name evidence="2" type="ORF">Strvi_2653</name>
</gene>
<accession>G2NYS2</accession>
<dbReference type="HOGENOM" id="CLU_2511415_0_0_11"/>
<sequence>MTDDRSTDFSRTEEDALLDQLLALADDSVLGSLETALEYDAGLAHIFQLYPLRPRRRHRGGQPRVARDRPPQDAIADQQHGPQRP</sequence>
<keyword evidence="3" id="KW-1185">Reference proteome</keyword>